<dbReference type="RefSeq" id="WP_184869236.1">
    <property type="nucleotide sequence ID" value="NZ_BAAAWY010000004.1"/>
</dbReference>
<evidence type="ECO:0000313" key="2">
    <source>
        <dbReference type="EMBL" id="MBB5896721.1"/>
    </source>
</evidence>
<accession>A0A7W9NLP8</accession>
<evidence type="ECO:0000256" key="1">
    <source>
        <dbReference type="SAM" id="SignalP"/>
    </source>
</evidence>
<proteinExistence type="predicted"/>
<dbReference type="EMBL" id="JACHIR010000002">
    <property type="protein sequence ID" value="MBB5896721.1"/>
    <property type="molecule type" value="Genomic_DNA"/>
</dbReference>
<reference evidence="2 3" key="1">
    <citation type="submission" date="2020-08" db="EMBL/GenBank/DDBJ databases">
        <title>Sequencing the genomes of 1000 actinobacteria strains.</title>
        <authorList>
            <person name="Klenk H.-P."/>
        </authorList>
    </citation>
    <scope>NUCLEOTIDE SEQUENCE [LARGE SCALE GENOMIC DNA]</scope>
    <source>
        <strain evidence="2 3">DSM 43851</strain>
    </source>
</reference>
<protein>
    <submittedName>
        <fullName evidence="2">Uncharacterized protein</fullName>
    </submittedName>
</protein>
<feature type="chain" id="PRO_5038469272" evidence="1">
    <location>
        <begin position="19"/>
        <end position="255"/>
    </location>
</feature>
<comment type="caution">
    <text evidence="2">The sequence shown here is derived from an EMBL/GenBank/DDBJ whole genome shotgun (WGS) entry which is preliminary data.</text>
</comment>
<keyword evidence="1" id="KW-0732">Signal</keyword>
<organism evidence="2 3">
    <name type="scientific">Kutzneria kofuensis</name>
    <dbReference type="NCBI Taxonomy" id="103725"/>
    <lineage>
        <taxon>Bacteria</taxon>
        <taxon>Bacillati</taxon>
        <taxon>Actinomycetota</taxon>
        <taxon>Actinomycetes</taxon>
        <taxon>Pseudonocardiales</taxon>
        <taxon>Pseudonocardiaceae</taxon>
        <taxon>Kutzneria</taxon>
    </lineage>
</organism>
<dbReference type="Proteomes" id="UP000585638">
    <property type="component" value="Unassembled WGS sequence"/>
</dbReference>
<keyword evidence="3" id="KW-1185">Reference proteome</keyword>
<gene>
    <name evidence="2" type="ORF">BJ998_007980</name>
</gene>
<dbReference type="AlphaFoldDB" id="A0A7W9NLP8"/>
<sequence length="255" mass="26295">MTVVVAAAAAVVVTQLPANTVAPGTTTVQPTAVVTTTAQSASATTTAAAARYQLLWPFADEQEAAAWQVGYRKDGHQPWHLDAGLTAQSFTRGYLGYGTLDRVTTTSVIDADAHVGVGYELPDGRTATAAVIHLVKISTGRDAPWEAVGTDDTPQLTLTTPPYGSTVTSPAKVGGNITGVDESLRIQVFRLAEEKPIGRTDGIPAGGQNTPWTAQVSFTAPTGSVLTIAVSTGGHVNDVERFAVTGVRSGPAVNG</sequence>
<evidence type="ECO:0000313" key="3">
    <source>
        <dbReference type="Proteomes" id="UP000585638"/>
    </source>
</evidence>
<feature type="signal peptide" evidence="1">
    <location>
        <begin position="1"/>
        <end position="18"/>
    </location>
</feature>
<name>A0A7W9NLP8_9PSEU</name>